<accession>A0ABT8I065</accession>
<keyword evidence="5 8" id="KW-0547">Nucleotide-binding</keyword>
<comment type="cofactor">
    <cofactor evidence="8">
        <name>Mg(2+)</name>
        <dbReference type="ChEBI" id="CHEBI:18420"/>
    </cofactor>
    <cofactor evidence="8">
        <name>Mn(2+)</name>
        <dbReference type="ChEBI" id="CHEBI:29035"/>
    </cofactor>
</comment>
<sequence length="489" mass="54793">MTQEKVNAAGWKLENSYAELPKAFFSLIQVNPVESPEMIVLNHSLAESLGLNARALESGEGVKVFAGNEVPEGSVPLAQAYAGHQFGNFTMLGDGRALMIGEQITPDGERFDIQLKGSGRTPYSRGGDGRAALGPMLREYIISEAMHGLGIPTTRSLAVVTTGEPVYRETQLTGAVMTRVAASHLRVGTFEYGANFTEKENLQALADYAIERHYPEIKKDKNPYISLLREVQKRQAALIAKWQMIGFIHGVMNTDNMTISGETIDYGPCAFMDTYNPATVFSSIDVQGRYAYGNQPPIAGWNITRFAEALLPLFHDNQEKAIELAQDVLSDYPLAFNIAWVKGMRCKLGLFNEEEADEALILDLLKIMNKEKADYTNTFRALTLDDRKFSLFVYQDFQEWEKRWQERRTRQPESDKESKDLMCKHNPAIIPRNHRVEEALLAAEEGDLSVMEKLVSVMKNPFAYSDEQEEYSAPPPPSEAINYQTFCGT</sequence>
<keyword evidence="6 8" id="KW-0067">ATP-binding</keyword>
<comment type="catalytic activity">
    <reaction evidence="8">
        <text>L-threonyl-[protein] + ATP = 3-O-(5'-adenylyl)-L-threonyl-[protein] + diphosphate</text>
        <dbReference type="Rhea" id="RHEA:54292"/>
        <dbReference type="Rhea" id="RHEA-COMP:11060"/>
        <dbReference type="Rhea" id="RHEA-COMP:13847"/>
        <dbReference type="ChEBI" id="CHEBI:30013"/>
        <dbReference type="ChEBI" id="CHEBI:30616"/>
        <dbReference type="ChEBI" id="CHEBI:33019"/>
        <dbReference type="ChEBI" id="CHEBI:138113"/>
        <dbReference type="EC" id="2.7.7.108"/>
    </reaction>
</comment>
<evidence type="ECO:0000256" key="3">
    <source>
        <dbReference type="ARBA" id="ARBA00022695"/>
    </source>
</evidence>
<feature type="binding site" evidence="8">
    <location>
        <position position="265"/>
    </location>
    <ligand>
        <name>ATP</name>
        <dbReference type="ChEBI" id="CHEBI:30616"/>
    </ligand>
</feature>
<feature type="active site" description="Proton acceptor" evidence="8">
    <location>
        <position position="255"/>
    </location>
</feature>
<comment type="function">
    <text evidence="8">Nucleotidyltransferase involved in the post-translational modification of proteins. It can catalyze the addition of adenosine monophosphate (AMP) or uridine monophosphate (UMP) to a protein, resulting in modifications known as AMPylation and UMPylation.</text>
</comment>
<keyword evidence="7 8" id="KW-0460">Magnesium</keyword>
<evidence type="ECO:0000256" key="8">
    <source>
        <dbReference type="HAMAP-Rule" id="MF_00692"/>
    </source>
</evidence>
<feature type="binding site" evidence="8">
    <location>
        <position position="256"/>
    </location>
    <ligand>
        <name>Mg(2+)</name>
        <dbReference type="ChEBI" id="CHEBI:18420"/>
    </ligand>
</feature>
<keyword evidence="10" id="KW-1185">Reference proteome</keyword>
<comment type="caution">
    <text evidence="9">The sequence shown here is derived from an EMBL/GenBank/DDBJ whole genome shotgun (WGS) entry which is preliminary data.</text>
</comment>
<dbReference type="PANTHER" id="PTHR32057">
    <property type="entry name" value="PROTEIN ADENYLYLTRANSFERASE SELO, MITOCHONDRIAL"/>
    <property type="match status" value="1"/>
</dbReference>
<evidence type="ECO:0000256" key="5">
    <source>
        <dbReference type="ARBA" id="ARBA00022741"/>
    </source>
</evidence>
<dbReference type="Proteomes" id="UP001172721">
    <property type="component" value="Unassembled WGS sequence"/>
</dbReference>
<dbReference type="EC" id="2.7.7.108" evidence="8"/>
<keyword evidence="3 8" id="KW-0548">Nucleotidyltransferase</keyword>
<evidence type="ECO:0000313" key="9">
    <source>
        <dbReference type="EMBL" id="MDN4526390.1"/>
    </source>
</evidence>
<evidence type="ECO:0000256" key="2">
    <source>
        <dbReference type="ARBA" id="ARBA00022679"/>
    </source>
</evidence>
<comment type="catalytic activity">
    <reaction evidence="8">
        <text>L-tyrosyl-[protein] + ATP = O-(5'-adenylyl)-L-tyrosyl-[protein] + diphosphate</text>
        <dbReference type="Rhea" id="RHEA:54288"/>
        <dbReference type="Rhea" id="RHEA-COMP:10136"/>
        <dbReference type="Rhea" id="RHEA-COMP:13846"/>
        <dbReference type="ChEBI" id="CHEBI:30616"/>
        <dbReference type="ChEBI" id="CHEBI:33019"/>
        <dbReference type="ChEBI" id="CHEBI:46858"/>
        <dbReference type="ChEBI" id="CHEBI:83624"/>
        <dbReference type="EC" id="2.7.7.108"/>
    </reaction>
</comment>
<evidence type="ECO:0000256" key="1">
    <source>
        <dbReference type="ARBA" id="ARBA00009747"/>
    </source>
</evidence>
<comment type="catalytic activity">
    <reaction evidence="8">
        <text>L-histidyl-[protein] + UTP = N(tele)-(5'-uridylyl)-L-histidyl-[protein] + diphosphate</text>
        <dbReference type="Rhea" id="RHEA:83891"/>
        <dbReference type="Rhea" id="RHEA-COMP:9745"/>
        <dbReference type="Rhea" id="RHEA-COMP:20239"/>
        <dbReference type="ChEBI" id="CHEBI:29979"/>
        <dbReference type="ChEBI" id="CHEBI:33019"/>
        <dbReference type="ChEBI" id="CHEBI:46398"/>
        <dbReference type="ChEBI" id="CHEBI:233474"/>
    </reaction>
</comment>
<feature type="binding site" evidence="8">
    <location>
        <position position="96"/>
    </location>
    <ligand>
        <name>ATP</name>
        <dbReference type="ChEBI" id="CHEBI:30616"/>
    </ligand>
</feature>
<comment type="catalytic activity">
    <reaction evidence="8">
        <text>L-tyrosyl-[protein] + UTP = O-(5'-uridylyl)-L-tyrosyl-[protein] + diphosphate</text>
        <dbReference type="Rhea" id="RHEA:83887"/>
        <dbReference type="Rhea" id="RHEA-COMP:10136"/>
        <dbReference type="Rhea" id="RHEA-COMP:20238"/>
        <dbReference type="ChEBI" id="CHEBI:33019"/>
        <dbReference type="ChEBI" id="CHEBI:46398"/>
        <dbReference type="ChEBI" id="CHEBI:46858"/>
        <dbReference type="ChEBI" id="CHEBI:90602"/>
    </reaction>
</comment>
<comment type="catalytic activity">
    <reaction evidence="8">
        <text>L-seryl-[protein] + ATP = 3-O-(5'-adenylyl)-L-seryl-[protein] + diphosphate</text>
        <dbReference type="Rhea" id="RHEA:58120"/>
        <dbReference type="Rhea" id="RHEA-COMP:9863"/>
        <dbReference type="Rhea" id="RHEA-COMP:15073"/>
        <dbReference type="ChEBI" id="CHEBI:29999"/>
        <dbReference type="ChEBI" id="CHEBI:30616"/>
        <dbReference type="ChEBI" id="CHEBI:33019"/>
        <dbReference type="ChEBI" id="CHEBI:142516"/>
        <dbReference type="EC" id="2.7.7.108"/>
    </reaction>
</comment>
<dbReference type="NCBIfam" id="NF000658">
    <property type="entry name" value="PRK00029.1"/>
    <property type="match status" value="1"/>
</dbReference>
<keyword evidence="4 8" id="KW-0479">Metal-binding</keyword>
<dbReference type="Pfam" id="PF02696">
    <property type="entry name" value="SelO"/>
    <property type="match status" value="1"/>
</dbReference>
<dbReference type="PANTHER" id="PTHR32057:SF14">
    <property type="entry name" value="PROTEIN ADENYLYLTRANSFERASE SELO, MITOCHONDRIAL"/>
    <property type="match status" value="1"/>
</dbReference>
<organism evidence="9 10">
    <name type="scientific">Fictibacillus fluitans</name>
    <dbReference type="NCBI Taxonomy" id="3058422"/>
    <lineage>
        <taxon>Bacteria</taxon>
        <taxon>Bacillati</taxon>
        <taxon>Bacillota</taxon>
        <taxon>Bacilli</taxon>
        <taxon>Bacillales</taxon>
        <taxon>Fictibacillaceae</taxon>
        <taxon>Fictibacillus</taxon>
    </lineage>
</organism>
<proteinExistence type="inferred from homology"/>
<evidence type="ECO:0000256" key="4">
    <source>
        <dbReference type="ARBA" id="ARBA00022723"/>
    </source>
</evidence>
<keyword evidence="8" id="KW-0464">Manganese</keyword>
<evidence type="ECO:0000256" key="6">
    <source>
        <dbReference type="ARBA" id="ARBA00022840"/>
    </source>
</evidence>
<dbReference type="EMBL" id="JAUHTR010000011">
    <property type="protein sequence ID" value="MDN4526390.1"/>
    <property type="molecule type" value="Genomic_DNA"/>
</dbReference>
<dbReference type="InterPro" id="IPR003846">
    <property type="entry name" value="SelO"/>
</dbReference>
<feature type="binding site" evidence="8">
    <location>
        <position position="93"/>
    </location>
    <ligand>
        <name>ATP</name>
        <dbReference type="ChEBI" id="CHEBI:30616"/>
    </ligand>
</feature>
<dbReference type="HAMAP" id="MF_00692">
    <property type="entry name" value="SelO"/>
    <property type="match status" value="1"/>
</dbReference>
<comment type="catalytic activity">
    <reaction evidence="8">
        <text>L-seryl-[protein] + UTP = O-(5'-uridylyl)-L-seryl-[protein] + diphosphate</text>
        <dbReference type="Rhea" id="RHEA:64604"/>
        <dbReference type="Rhea" id="RHEA-COMP:9863"/>
        <dbReference type="Rhea" id="RHEA-COMP:16635"/>
        <dbReference type="ChEBI" id="CHEBI:29999"/>
        <dbReference type="ChEBI" id="CHEBI:33019"/>
        <dbReference type="ChEBI" id="CHEBI:46398"/>
        <dbReference type="ChEBI" id="CHEBI:156051"/>
    </reaction>
</comment>
<feature type="binding site" evidence="8">
    <location>
        <position position="265"/>
    </location>
    <ligand>
        <name>Mg(2+)</name>
        <dbReference type="ChEBI" id="CHEBI:18420"/>
    </ligand>
</feature>
<keyword evidence="2 8" id="KW-0808">Transferase</keyword>
<gene>
    <name evidence="8" type="primary">ydiU</name>
    <name evidence="8" type="synonym">selO</name>
    <name evidence="9" type="ORF">QYB97_18055</name>
</gene>
<name>A0ABT8I065_9BACL</name>
<feature type="binding site" evidence="8">
    <location>
        <position position="179"/>
    </location>
    <ligand>
        <name>ATP</name>
        <dbReference type="ChEBI" id="CHEBI:30616"/>
    </ligand>
</feature>
<feature type="binding site" evidence="8">
    <location>
        <position position="116"/>
    </location>
    <ligand>
        <name>ATP</name>
        <dbReference type="ChEBI" id="CHEBI:30616"/>
    </ligand>
</feature>
<dbReference type="RefSeq" id="WP_301167419.1">
    <property type="nucleotide sequence ID" value="NZ_JAUHTR010000011.1"/>
</dbReference>
<feature type="binding site" evidence="8">
    <location>
        <position position="95"/>
    </location>
    <ligand>
        <name>ATP</name>
        <dbReference type="ChEBI" id="CHEBI:30616"/>
    </ligand>
</feature>
<comment type="similarity">
    <text evidence="1 8">Belongs to the SELO family.</text>
</comment>
<reference evidence="9" key="1">
    <citation type="submission" date="2023-07" db="EMBL/GenBank/DDBJ databases">
        <title>Fictibacillus sp. isolated from freshwater pond.</title>
        <authorList>
            <person name="Kirdat K."/>
            <person name="Bhat A."/>
            <person name="Mourya A."/>
            <person name="Yadav A."/>
        </authorList>
    </citation>
    <scope>NUCLEOTIDE SEQUENCE</scope>
    <source>
        <strain evidence="9">NE201</strain>
    </source>
</reference>
<evidence type="ECO:0000256" key="7">
    <source>
        <dbReference type="ARBA" id="ARBA00022842"/>
    </source>
</evidence>
<protein>
    <recommendedName>
        <fullName evidence="8">Protein nucleotidyltransferase YdiU</fullName>
        <ecNumber evidence="8">2.7.7.-</ecNumber>
    </recommendedName>
    <alternativeName>
        <fullName evidence="8">Protein adenylyltransferase YdiU</fullName>
        <ecNumber evidence="8">2.7.7.108</ecNumber>
    </alternativeName>
    <alternativeName>
        <fullName evidence="8">Protein uridylyltransferase YdiU</fullName>
        <ecNumber evidence="8">2.7.7.-</ecNumber>
    </alternativeName>
</protein>
<feature type="binding site" evidence="8">
    <location>
        <position position="186"/>
    </location>
    <ligand>
        <name>ATP</name>
        <dbReference type="ChEBI" id="CHEBI:30616"/>
    </ligand>
</feature>
<dbReference type="EC" id="2.7.7.-" evidence="8"/>
<feature type="binding site" evidence="8">
    <location>
        <position position="129"/>
    </location>
    <ligand>
        <name>ATP</name>
        <dbReference type="ChEBI" id="CHEBI:30616"/>
    </ligand>
</feature>
<feature type="binding site" evidence="8">
    <location>
        <position position="128"/>
    </location>
    <ligand>
        <name>ATP</name>
        <dbReference type="ChEBI" id="CHEBI:30616"/>
    </ligand>
</feature>
<evidence type="ECO:0000313" key="10">
    <source>
        <dbReference type="Proteomes" id="UP001172721"/>
    </source>
</evidence>